<dbReference type="PANTHER" id="PTHR43736:SF1">
    <property type="entry name" value="DIHYDRONEOPTERIN TRIPHOSPHATE DIPHOSPHATASE"/>
    <property type="match status" value="1"/>
</dbReference>
<dbReference type="Proteomes" id="UP001170713">
    <property type="component" value="Unassembled WGS sequence"/>
</dbReference>
<evidence type="ECO:0000313" key="4">
    <source>
        <dbReference type="Proteomes" id="UP001170713"/>
    </source>
</evidence>
<evidence type="ECO:0000259" key="2">
    <source>
        <dbReference type="PROSITE" id="PS51462"/>
    </source>
</evidence>
<protein>
    <submittedName>
        <fullName evidence="3">NUDIX hydrolase</fullName>
    </submittedName>
</protein>
<proteinExistence type="predicted"/>
<dbReference type="CDD" id="cd02883">
    <property type="entry name" value="NUDIX_Hydrolase"/>
    <property type="match status" value="1"/>
</dbReference>
<dbReference type="InterPro" id="IPR015797">
    <property type="entry name" value="NUDIX_hydrolase-like_dom_sf"/>
</dbReference>
<dbReference type="Gene3D" id="3.90.79.10">
    <property type="entry name" value="Nucleoside Triphosphate Pyrophosphohydrolase"/>
    <property type="match status" value="1"/>
</dbReference>
<reference evidence="3" key="2">
    <citation type="submission" date="2023-01" db="EMBL/GenBank/DDBJ databases">
        <authorList>
            <person name="Uljanovas D."/>
        </authorList>
    </citation>
    <scope>NUCLEOTIDE SEQUENCE</scope>
    <source>
        <strain evidence="3">W48</strain>
    </source>
</reference>
<feature type="transmembrane region" description="Helical" evidence="1">
    <location>
        <begin position="136"/>
        <end position="158"/>
    </location>
</feature>
<keyword evidence="1" id="KW-0812">Transmembrane</keyword>
<dbReference type="PROSITE" id="PS51462">
    <property type="entry name" value="NUDIX"/>
    <property type="match status" value="1"/>
</dbReference>
<dbReference type="InterPro" id="IPR000086">
    <property type="entry name" value="NUDIX_hydrolase_dom"/>
</dbReference>
<keyword evidence="1" id="KW-1133">Transmembrane helix</keyword>
<dbReference type="AlphaFoldDB" id="A0AAW7Q3U5"/>
<evidence type="ECO:0000313" key="3">
    <source>
        <dbReference type="EMBL" id="MDN5114173.1"/>
    </source>
</evidence>
<name>A0AAW7Q3U5_9BACT</name>
<dbReference type="Pfam" id="PF00293">
    <property type="entry name" value="NUDIX"/>
    <property type="match status" value="1"/>
</dbReference>
<dbReference type="PANTHER" id="PTHR43736">
    <property type="entry name" value="ADP-RIBOSE PYROPHOSPHATASE"/>
    <property type="match status" value="1"/>
</dbReference>
<feature type="domain" description="Nudix hydrolase" evidence="2">
    <location>
        <begin position="1"/>
        <end position="124"/>
    </location>
</feature>
<dbReference type="SUPFAM" id="SSF55811">
    <property type="entry name" value="Nudix"/>
    <property type="match status" value="1"/>
</dbReference>
<evidence type="ECO:0000256" key="1">
    <source>
        <dbReference type="SAM" id="Phobius"/>
    </source>
</evidence>
<comment type="caution">
    <text evidence="3">The sequence shown here is derived from an EMBL/GenBank/DDBJ whole genome shotgun (WGS) entry which is preliminary data.</text>
</comment>
<accession>A0AAW7Q3U5</accession>
<keyword evidence="1" id="KW-0472">Membrane</keyword>
<reference evidence="3" key="1">
    <citation type="journal article" date="2023" name="Microorganisms">
        <title>Genomic Characterization of Arcobacter butzleri Strains Isolated from Various Sources in Lithuania.</title>
        <authorList>
            <person name="Uljanovas D."/>
            <person name="Golz G."/>
            <person name="Fleischmann S."/>
            <person name="Kudirkiene E."/>
            <person name="Kasetiene N."/>
            <person name="Grineviciene A."/>
            <person name="Tamuleviciene E."/>
            <person name="Aksomaitiene J."/>
            <person name="Alter T."/>
            <person name="Malakauskas M."/>
        </authorList>
    </citation>
    <scope>NUCLEOTIDE SEQUENCE</scope>
    <source>
        <strain evidence="3">W48</strain>
    </source>
</reference>
<keyword evidence="3" id="KW-0378">Hydrolase</keyword>
<organism evidence="3 4">
    <name type="scientific">Aliarcobacter butzleri</name>
    <dbReference type="NCBI Taxonomy" id="28197"/>
    <lineage>
        <taxon>Bacteria</taxon>
        <taxon>Pseudomonadati</taxon>
        <taxon>Campylobacterota</taxon>
        <taxon>Epsilonproteobacteria</taxon>
        <taxon>Campylobacterales</taxon>
        <taxon>Arcobacteraceae</taxon>
        <taxon>Aliarcobacter</taxon>
    </lineage>
</organism>
<dbReference type="GO" id="GO:0016787">
    <property type="term" value="F:hydrolase activity"/>
    <property type="evidence" value="ECO:0007669"/>
    <property type="project" value="UniProtKB-KW"/>
</dbReference>
<gene>
    <name evidence="3" type="ORF">PJV88_05920</name>
</gene>
<dbReference type="EMBL" id="JAQJJC010000007">
    <property type="protein sequence ID" value="MDN5114173.1"/>
    <property type="molecule type" value="Genomic_DNA"/>
</dbReference>
<dbReference type="RefSeq" id="WP_301342856.1">
    <property type="nucleotide sequence ID" value="NZ_JAQJJC010000007.1"/>
</dbReference>
<sequence length="195" mass="22381">MNYVVGIVTDGSKILLLRKNNPDWQKGLYNGVGGKVDLDETPLEAIIRECQKEVGLEISNWSEIETIPLQSGVDLTYFFAVIEEEELKKAQGLEDERVEFFDINNLPKNILKDLKEQIDKIFLKIESKSHKKIKRIAAYVSIVMVVFLLSLMIIGKVAKGNYLYFLVKEKAEEDIDKKAKFKKGFYEKMGITEKN</sequence>